<organism evidence="1 2">
    <name type="scientific">Porites lobata</name>
    <dbReference type="NCBI Taxonomy" id="104759"/>
    <lineage>
        <taxon>Eukaryota</taxon>
        <taxon>Metazoa</taxon>
        <taxon>Cnidaria</taxon>
        <taxon>Anthozoa</taxon>
        <taxon>Hexacorallia</taxon>
        <taxon>Scleractinia</taxon>
        <taxon>Fungiina</taxon>
        <taxon>Poritidae</taxon>
        <taxon>Porites</taxon>
    </lineage>
</organism>
<evidence type="ECO:0000313" key="1">
    <source>
        <dbReference type="EMBL" id="CAH3154775.1"/>
    </source>
</evidence>
<keyword evidence="2" id="KW-1185">Reference proteome</keyword>
<evidence type="ECO:0000313" key="2">
    <source>
        <dbReference type="Proteomes" id="UP001159405"/>
    </source>
</evidence>
<dbReference type="Proteomes" id="UP001159405">
    <property type="component" value="Unassembled WGS sequence"/>
</dbReference>
<accession>A0ABN8Q3C0</accession>
<comment type="caution">
    <text evidence="1">The sequence shown here is derived from an EMBL/GenBank/DDBJ whole genome shotgun (WGS) entry which is preliminary data.</text>
</comment>
<proteinExistence type="predicted"/>
<protein>
    <submittedName>
        <fullName evidence="1">Uncharacterized protein</fullName>
    </submittedName>
</protein>
<sequence length="266" mass="30331">MKKKYFTIFIYKFSSSPCMYIFFKNRETVVLRRSIDGTVEWFRSYLTGRNNMFESLLLYQMGNLEGCKQLSEELCNQAVKFNSPNYNVIAGKAKSVLSGAYKQERRFTKAEEVLESSTEEIQDILGFWIAFCWFWIPGSVFQSLSVELGFWIPMFSARGIPDSLSCVPDSNTKNSKFHKQNFPGYTGSGFYYMGRLPKGVVPGEETAINRTCVAALFSEKAAVVGITKLETKRMKKAMKAALIHYGHQLDRGLNTNARGPRRSLIR</sequence>
<dbReference type="EMBL" id="CALNXK010000099">
    <property type="protein sequence ID" value="CAH3154775.1"/>
    <property type="molecule type" value="Genomic_DNA"/>
</dbReference>
<gene>
    <name evidence="1" type="ORF">PLOB_00050170</name>
</gene>
<reference evidence="1 2" key="1">
    <citation type="submission" date="2022-05" db="EMBL/GenBank/DDBJ databases">
        <authorList>
            <consortium name="Genoscope - CEA"/>
            <person name="William W."/>
        </authorList>
    </citation>
    <scope>NUCLEOTIDE SEQUENCE [LARGE SCALE GENOMIC DNA]</scope>
</reference>
<name>A0ABN8Q3C0_9CNID</name>